<evidence type="ECO:0000256" key="3">
    <source>
        <dbReference type="ARBA" id="ARBA00022676"/>
    </source>
</evidence>
<comment type="pathway">
    <text evidence="7">Carotenoid biosynthesis; staphyloxanthin biosynthesis; staphyloxanthin from farnesyl diphosphate: step 4/5.</text>
</comment>
<dbReference type="RefSeq" id="WP_153684768.1">
    <property type="nucleotide sequence ID" value="NZ_WJIF01000005.1"/>
</dbReference>
<accession>A0A6I2FEJ3</accession>
<dbReference type="Pfam" id="PF00535">
    <property type="entry name" value="Glycos_transf_2"/>
    <property type="match status" value="1"/>
</dbReference>
<gene>
    <name evidence="12" type="ORF">GE115_10660</name>
</gene>
<dbReference type="PANTHER" id="PTHR43646">
    <property type="entry name" value="GLYCOSYLTRANSFERASE"/>
    <property type="match status" value="1"/>
</dbReference>
<evidence type="ECO:0000313" key="12">
    <source>
        <dbReference type="EMBL" id="MRG60323.1"/>
    </source>
</evidence>
<feature type="compositionally biased region" description="Low complexity" evidence="10">
    <location>
        <begin position="1"/>
        <end position="12"/>
    </location>
</feature>
<dbReference type="SUPFAM" id="SSF53448">
    <property type="entry name" value="Nucleotide-diphospho-sugar transferases"/>
    <property type="match status" value="1"/>
</dbReference>
<evidence type="ECO:0000256" key="5">
    <source>
        <dbReference type="ARBA" id="ARBA00023136"/>
    </source>
</evidence>
<evidence type="ECO:0000256" key="6">
    <source>
        <dbReference type="ARBA" id="ARBA00037281"/>
    </source>
</evidence>
<reference evidence="12 13" key="1">
    <citation type="submission" date="2019-10" db="EMBL/GenBank/DDBJ databases">
        <authorList>
            <person name="Nie G."/>
            <person name="Ming H."/>
            <person name="Yi B."/>
        </authorList>
    </citation>
    <scope>NUCLEOTIDE SEQUENCE [LARGE SCALE GENOMIC DNA]</scope>
    <source>
        <strain evidence="12 13">CFH 90414</strain>
    </source>
</reference>
<keyword evidence="3" id="KW-0328">Glycosyltransferase</keyword>
<evidence type="ECO:0000256" key="8">
    <source>
        <dbReference type="ARBA" id="ARBA00038120"/>
    </source>
</evidence>
<keyword evidence="5" id="KW-0472">Membrane</keyword>
<evidence type="ECO:0000256" key="9">
    <source>
        <dbReference type="ARBA" id="ARBA00040345"/>
    </source>
</evidence>
<feature type="region of interest" description="Disordered" evidence="10">
    <location>
        <begin position="1"/>
        <end position="23"/>
    </location>
</feature>
<evidence type="ECO:0000256" key="1">
    <source>
        <dbReference type="ARBA" id="ARBA00004236"/>
    </source>
</evidence>
<evidence type="ECO:0000259" key="11">
    <source>
        <dbReference type="Pfam" id="PF00535"/>
    </source>
</evidence>
<evidence type="ECO:0000256" key="10">
    <source>
        <dbReference type="SAM" id="MobiDB-lite"/>
    </source>
</evidence>
<comment type="similarity">
    <text evidence="8">Belongs to the glycosyltransferase 2 family. CrtQ subfamily.</text>
</comment>
<organism evidence="12 13">
    <name type="scientific">Agromyces agglutinans</name>
    <dbReference type="NCBI Taxonomy" id="2662258"/>
    <lineage>
        <taxon>Bacteria</taxon>
        <taxon>Bacillati</taxon>
        <taxon>Actinomycetota</taxon>
        <taxon>Actinomycetes</taxon>
        <taxon>Micrococcales</taxon>
        <taxon>Microbacteriaceae</taxon>
        <taxon>Agromyces</taxon>
    </lineage>
</organism>
<name>A0A6I2FEJ3_9MICO</name>
<comment type="caution">
    <text evidence="12">The sequence shown here is derived from an EMBL/GenBank/DDBJ whole genome shotgun (WGS) entry which is preliminary data.</text>
</comment>
<dbReference type="InterPro" id="IPR029044">
    <property type="entry name" value="Nucleotide-diphossugar_trans"/>
</dbReference>
<dbReference type="Proteomes" id="UP000431080">
    <property type="component" value="Unassembled WGS sequence"/>
</dbReference>
<evidence type="ECO:0000256" key="4">
    <source>
        <dbReference type="ARBA" id="ARBA00022679"/>
    </source>
</evidence>
<keyword evidence="4 12" id="KW-0808">Transferase</keyword>
<sequence>MASSPARPAANEHPARAHAARPPASVSVVIPVRDDAALLRRCLASLAAQQVAPHEVIVVDDRSTDASAEVAREFGARIVNEQHIGIPAAAATGCDAATGEVIARLDADCVAPADWVRRIGERFAADPGLTGLTGTAVFVDGPPALRRPLAGAYLAAYRIVVAPALGQSPLFGSNYAVRRTAWAEVRTAVHRFDDLVHDDMDLTVHLGPERRIAFDRRLRMGMATRALRGGGVLRIRRGFHSIVMHWPREAPWFRWARRVRADLGRRRR</sequence>
<protein>
    <recommendedName>
        <fullName evidence="9">4,4'-diaponeurosporenoate glycosyltransferase</fullName>
    </recommendedName>
</protein>
<dbReference type="PANTHER" id="PTHR43646:SF2">
    <property type="entry name" value="GLYCOSYLTRANSFERASE 2-LIKE DOMAIN-CONTAINING PROTEIN"/>
    <property type="match status" value="1"/>
</dbReference>
<dbReference type="CDD" id="cd00761">
    <property type="entry name" value="Glyco_tranf_GTA_type"/>
    <property type="match status" value="1"/>
</dbReference>
<dbReference type="InterPro" id="IPR001173">
    <property type="entry name" value="Glyco_trans_2-like"/>
</dbReference>
<comment type="function">
    <text evidence="6">Catalyzes the glycosylation of 4,4'-diaponeurosporenoate, i.e. the esterification of glucose at the C1'' position with the carboxyl group of 4,4'-diaponeurosporenic acid, to form glycosyl-4,4'-diaponeurosporenoate. This is a step in the biosynthesis of staphyloxanthin, an orange pigment present in most staphylococci strains.</text>
</comment>
<dbReference type="Gene3D" id="3.90.550.10">
    <property type="entry name" value="Spore Coat Polysaccharide Biosynthesis Protein SpsA, Chain A"/>
    <property type="match status" value="1"/>
</dbReference>
<keyword evidence="13" id="KW-1185">Reference proteome</keyword>
<evidence type="ECO:0000256" key="2">
    <source>
        <dbReference type="ARBA" id="ARBA00022475"/>
    </source>
</evidence>
<dbReference type="GO" id="GO:0016757">
    <property type="term" value="F:glycosyltransferase activity"/>
    <property type="evidence" value="ECO:0007669"/>
    <property type="project" value="UniProtKB-KW"/>
</dbReference>
<comment type="subcellular location">
    <subcellularLocation>
        <location evidence="1">Cell membrane</location>
    </subcellularLocation>
</comment>
<keyword evidence="2" id="KW-1003">Cell membrane</keyword>
<feature type="domain" description="Glycosyltransferase 2-like" evidence="11">
    <location>
        <begin position="27"/>
        <end position="127"/>
    </location>
</feature>
<proteinExistence type="inferred from homology"/>
<evidence type="ECO:0000313" key="13">
    <source>
        <dbReference type="Proteomes" id="UP000431080"/>
    </source>
</evidence>
<dbReference type="AlphaFoldDB" id="A0A6I2FEJ3"/>
<evidence type="ECO:0000256" key="7">
    <source>
        <dbReference type="ARBA" id="ARBA00037904"/>
    </source>
</evidence>
<dbReference type="EMBL" id="WJIF01000005">
    <property type="protein sequence ID" value="MRG60323.1"/>
    <property type="molecule type" value="Genomic_DNA"/>
</dbReference>
<dbReference type="GO" id="GO:0005886">
    <property type="term" value="C:plasma membrane"/>
    <property type="evidence" value="ECO:0007669"/>
    <property type="project" value="UniProtKB-SubCell"/>
</dbReference>